<dbReference type="Pfam" id="PF01299">
    <property type="entry name" value="Lamp2-like_luminal"/>
    <property type="match status" value="1"/>
</dbReference>
<keyword evidence="12" id="KW-0325">Glycoprotein</keyword>
<feature type="compositionally biased region" description="Low complexity" evidence="21">
    <location>
        <begin position="39"/>
        <end position="54"/>
    </location>
</feature>
<evidence type="ECO:0000256" key="14">
    <source>
        <dbReference type="ARBA" id="ARBA00023329"/>
    </source>
</evidence>
<evidence type="ECO:0000259" key="25">
    <source>
        <dbReference type="Pfam" id="PF21222"/>
    </source>
</evidence>
<evidence type="ECO:0000256" key="1">
    <source>
        <dbReference type="ARBA" id="ARBA00004151"/>
    </source>
</evidence>
<dbReference type="CDD" id="cd12087">
    <property type="entry name" value="TM_EGFR-like"/>
    <property type="match status" value="1"/>
</dbReference>
<evidence type="ECO:0000256" key="10">
    <source>
        <dbReference type="ARBA" id="ARBA00023018"/>
    </source>
</evidence>
<evidence type="ECO:0000256" key="17">
    <source>
        <dbReference type="ARBA" id="ARBA00060492"/>
    </source>
</evidence>
<feature type="domain" description="Lysosome-associated membrane glycoprotein 2-like luminal" evidence="24">
    <location>
        <begin position="77"/>
        <end position="228"/>
    </location>
</feature>
<feature type="transmembrane region" description="Helical" evidence="22">
    <location>
        <begin position="250"/>
        <end position="272"/>
    </location>
</feature>
<dbReference type="PROSITE" id="PS51407">
    <property type="entry name" value="LAMP_3"/>
    <property type="match status" value="1"/>
</dbReference>
<gene>
    <name evidence="27" type="primary">LOC106456879</name>
</gene>
<evidence type="ECO:0000256" key="6">
    <source>
        <dbReference type="ARBA" id="ARBA00022692"/>
    </source>
</evidence>
<feature type="signal peptide" evidence="23">
    <location>
        <begin position="1"/>
        <end position="19"/>
    </location>
</feature>
<dbReference type="InterPro" id="IPR048524">
    <property type="entry name" value="Lamp2-like_TM"/>
</dbReference>
<dbReference type="PRINTS" id="PR00336">
    <property type="entry name" value="LYSASSOCTDMP"/>
</dbReference>
<evidence type="ECO:0000256" key="13">
    <source>
        <dbReference type="ARBA" id="ARBA00023273"/>
    </source>
</evidence>
<dbReference type="PANTHER" id="PTHR11506:SF35">
    <property type="entry name" value="LYSOSOME-ASSOCIATED MEMBRANE GLYCOPROTEIN 5"/>
    <property type="match status" value="1"/>
</dbReference>
<keyword evidence="10" id="KW-0770">Synapse</keyword>
<accession>A0ABM1AZI4</accession>
<evidence type="ECO:0000256" key="22">
    <source>
        <dbReference type="SAM" id="Phobius"/>
    </source>
</evidence>
<comment type="caution">
    <text evidence="20">Lacks conserved residue(s) required for the propagation of feature annotation.</text>
</comment>
<dbReference type="Gene3D" id="2.40.160.110">
    <property type="match status" value="1"/>
</dbReference>
<evidence type="ECO:0000256" key="19">
    <source>
        <dbReference type="ARBA" id="ARBA00076257"/>
    </source>
</evidence>
<evidence type="ECO:0000256" key="11">
    <source>
        <dbReference type="ARBA" id="ARBA00023136"/>
    </source>
</evidence>
<keyword evidence="11 20" id="KW-0472">Membrane</keyword>
<comment type="subcellular location">
    <subcellularLocation>
        <location evidence="4">Cell projection</location>
        <location evidence="4">Dendrite</location>
    </subcellularLocation>
    <subcellularLocation>
        <location evidence="17">Cell projection</location>
        <location evidence="17">Growth cone membrane</location>
        <topology evidence="17">Single-pass type I membrane protein</topology>
    </subcellularLocation>
    <subcellularLocation>
        <location evidence="15">Cytoplasmic vesicle</location>
        <location evidence="15">Secretory vesicle</location>
        <location evidence="15">Synaptic vesicle membrane</location>
        <topology evidence="15">Single-pass type I membrane protein</topology>
    </subcellularLocation>
    <subcellularLocation>
        <location evidence="2">Early endosome membrane</location>
        <topology evidence="2">Single-pass type I membrane protein</topology>
    </subcellularLocation>
    <subcellularLocation>
        <location evidence="1">Endoplasmic reticulum-Golgi intermediate compartment membrane</location>
        <topology evidence="1">Single-pass type I membrane protein</topology>
    </subcellularLocation>
    <subcellularLocation>
        <location evidence="20">Membrane</location>
        <topology evidence="20">Single-pass type I membrane protein</topology>
    </subcellularLocation>
    <subcellularLocation>
        <location evidence="3">Recycling endosome</location>
    </subcellularLocation>
</comment>
<dbReference type="PANTHER" id="PTHR11506">
    <property type="entry name" value="LYSOSOME-ASSOCIATED MEMBRANE GLYCOPROTEIN"/>
    <property type="match status" value="1"/>
</dbReference>
<evidence type="ECO:0000256" key="15">
    <source>
        <dbReference type="ARBA" id="ARBA00029428"/>
    </source>
</evidence>
<evidence type="ECO:0000256" key="4">
    <source>
        <dbReference type="ARBA" id="ARBA00004279"/>
    </source>
</evidence>
<dbReference type="RefSeq" id="XP_013771702.1">
    <property type="nucleotide sequence ID" value="XM_013916248.2"/>
</dbReference>
<evidence type="ECO:0000313" key="27">
    <source>
        <dbReference type="RefSeq" id="XP_013771702.1"/>
    </source>
</evidence>
<evidence type="ECO:0000256" key="23">
    <source>
        <dbReference type="SAM" id="SignalP"/>
    </source>
</evidence>
<keyword evidence="9 22" id="KW-1133">Transmembrane helix</keyword>
<evidence type="ECO:0000256" key="9">
    <source>
        <dbReference type="ARBA" id="ARBA00022989"/>
    </source>
</evidence>
<evidence type="ECO:0000256" key="7">
    <source>
        <dbReference type="ARBA" id="ARBA00022729"/>
    </source>
</evidence>
<organism evidence="26 27">
    <name type="scientific">Limulus polyphemus</name>
    <name type="common">Atlantic horseshoe crab</name>
    <dbReference type="NCBI Taxonomy" id="6850"/>
    <lineage>
        <taxon>Eukaryota</taxon>
        <taxon>Metazoa</taxon>
        <taxon>Ecdysozoa</taxon>
        <taxon>Arthropoda</taxon>
        <taxon>Chelicerata</taxon>
        <taxon>Merostomata</taxon>
        <taxon>Xiphosura</taxon>
        <taxon>Limulidae</taxon>
        <taxon>Limulus</taxon>
    </lineage>
</organism>
<evidence type="ECO:0000256" key="21">
    <source>
        <dbReference type="SAM" id="MobiDB-lite"/>
    </source>
</evidence>
<evidence type="ECO:0000256" key="18">
    <source>
        <dbReference type="ARBA" id="ARBA00074379"/>
    </source>
</evidence>
<feature type="domain" description="Lysosome-associated membrane glycoprotein 2-like transmembrane" evidence="25">
    <location>
        <begin position="251"/>
        <end position="278"/>
    </location>
</feature>
<evidence type="ECO:0000256" key="8">
    <source>
        <dbReference type="ARBA" id="ARBA00022753"/>
    </source>
</evidence>
<keyword evidence="8" id="KW-0967">Endosome</keyword>
<comment type="similarity">
    <text evidence="5 20">Belongs to the LAMP family.</text>
</comment>
<keyword evidence="7 23" id="KW-0732">Signal</keyword>
<reference evidence="27" key="1">
    <citation type="submission" date="2025-08" db="UniProtKB">
        <authorList>
            <consortium name="RefSeq"/>
        </authorList>
    </citation>
    <scope>IDENTIFICATION</scope>
    <source>
        <tissue evidence="27">Muscle</tissue>
    </source>
</reference>
<evidence type="ECO:0000256" key="3">
    <source>
        <dbReference type="ARBA" id="ARBA00004172"/>
    </source>
</evidence>
<keyword evidence="6 20" id="KW-0812">Transmembrane</keyword>
<sequence length="285" mass="31253">MKIFGIIFLFLLSVTSTKAQETIATDINIDAANETTNASSSQPSPVTVTPSSSTIVNPTTLTKITSESSTQPSTVLHKWLVEDGNKTCIIMTMNATFSIKYNKTGNKVGTGKINVPQTATVDQSRSTCGLNNRTQVIRLVFNTSSLMMIFTKSNTNISVTEIQLNYTMDNSTFPNAIEIGKNSSVLVKGWFFAVDLDKHYRCKIAADINFNANVTMEVSNVEIEAFRTDNSTDFKNTVWECAADDKVSDIVPIAVGCALAGLVIIVLIAYLVGRRRSRKKEYQSM</sequence>
<dbReference type="GeneID" id="106456879"/>
<proteinExistence type="inferred from homology"/>
<evidence type="ECO:0000256" key="20">
    <source>
        <dbReference type="PROSITE-ProRule" id="PRU00740"/>
    </source>
</evidence>
<comment type="function">
    <text evidence="16">Plays a role in short-term synaptic plasticity in a subset of GABAergic neurons in the brain.</text>
</comment>
<dbReference type="InterPro" id="IPR048528">
    <property type="entry name" value="Lamp2-like_luminal"/>
</dbReference>
<evidence type="ECO:0000256" key="2">
    <source>
        <dbReference type="ARBA" id="ARBA00004158"/>
    </source>
</evidence>
<feature type="chain" id="PRO_5045783585" description="Lysosome-associated membrane glycoprotein 5" evidence="23">
    <location>
        <begin position="20"/>
        <end position="285"/>
    </location>
</feature>
<dbReference type="Proteomes" id="UP000694941">
    <property type="component" value="Unplaced"/>
</dbReference>
<evidence type="ECO:0000256" key="5">
    <source>
        <dbReference type="ARBA" id="ARBA00009644"/>
    </source>
</evidence>
<evidence type="ECO:0000313" key="26">
    <source>
        <dbReference type="Proteomes" id="UP000694941"/>
    </source>
</evidence>
<evidence type="ECO:0000256" key="12">
    <source>
        <dbReference type="ARBA" id="ARBA00023180"/>
    </source>
</evidence>
<evidence type="ECO:0000259" key="24">
    <source>
        <dbReference type="Pfam" id="PF01299"/>
    </source>
</evidence>
<feature type="region of interest" description="Disordered" evidence="21">
    <location>
        <begin position="35"/>
        <end position="54"/>
    </location>
</feature>
<keyword evidence="26" id="KW-1185">Reference proteome</keyword>
<keyword evidence="14" id="KW-0968">Cytoplasmic vesicle</keyword>
<name>A0ABM1AZI4_LIMPO</name>
<keyword evidence="13" id="KW-0966">Cell projection</keyword>
<protein>
    <recommendedName>
        <fullName evidence="18">Lysosome-associated membrane glycoprotein 5</fullName>
    </recommendedName>
    <alternativeName>
        <fullName evidence="19">Lysosome-associated membrane protein 5</fullName>
    </alternativeName>
</protein>
<evidence type="ECO:0000256" key="16">
    <source>
        <dbReference type="ARBA" id="ARBA00053950"/>
    </source>
</evidence>
<dbReference type="Pfam" id="PF21222">
    <property type="entry name" value="Lamp2_2nd"/>
    <property type="match status" value="1"/>
</dbReference>
<dbReference type="InterPro" id="IPR002000">
    <property type="entry name" value="Lysosome-assoc_membr_glycop"/>
</dbReference>